<proteinExistence type="predicted"/>
<accession>A0AAD5H547</accession>
<reference evidence="3" key="1">
    <citation type="submission" date="2020-11" db="EMBL/GenBank/DDBJ databases">
        <title>Chlorella ohadii genome sequencing and assembly.</title>
        <authorList>
            <person name="Murik O."/>
            <person name="Treves H."/>
            <person name="Kedem I."/>
            <person name="Shotland Y."/>
            <person name="Kaplan A."/>
        </authorList>
    </citation>
    <scope>NUCLEOTIDE SEQUENCE</scope>
    <source>
        <strain evidence="3">1</strain>
    </source>
</reference>
<feature type="non-terminal residue" evidence="3">
    <location>
        <position position="1222"/>
    </location>
</feature>
<feature type="compositionally biased region" description="Polar residues" evidence="2">
    <location>
        <begin position="911"/>
        <end position="921"/>
    </location>
</feature>
<evidence type="ECO:0000256" key="1">
    <source>
        <dbReference type="SAM" id="Coils"/>
    </source>
</evidence>
<feature type="region of interest" description="Disordered" evidence="2">
    <location>
        <begin position="1"/>
        <end position="131"/>
    </location>
</feature>
<protein>
    <submittedName>
        <fullName evidence="3">Uncharacterized protein</fullName>
    </submittedName>
</protein>
<evidence type="ECO:0000313" key="3">
    <source>
        <dbReference type="EMBL" id="KAI7844609.1"/>
    </source>
</evidence>
<feature type="region of interest" description="Disordered" evidence="2">
    <location>
        <begin position="746"/>
        <end position="845"/>
    </location>
</feature>
<comment type="caution">
    <text evidence="3">The sequence shown here is derived from an EMBL/GenBank/DDBJ whole genome shotgun (WGS) entry which is preliminary data.</text>
</comment>
<dbReference type="AlphaFoldDB" id="A0AAD5H547"/>
<feature type="region of interest" description="Disordered" evidence="2">
    <location>
        <begin position="381"/>
        <end position="403"/>
    </location>
</feature>
<feature type="compositionally biased region" description="Acidic residues" evidence="2">
    <location>
        <begin position="81"/>
        <end position="91"/>
    </location>
</feature>
<evidence type="ECO:0000313" key="4">
    <source>
        <dbReference type="Proteomes" id="UP001205105"/>
    </source>
</evidence>
<feature type="coiled-coil region" evidence="1">
    <location>
        <begin position="647"/>
        <end position="717"/>
    </location>
</feature>
<feature type="region of interest" description="Disordered" evidence="2">
    <location>
        <begin position="889"/>
        <end position="944"/>
    </location>
</feature>
<name>A0AAD5H547_9CHLO</name>
<evidence type="ECO:0000256" key="2">
    <source>
        <dbReference type="SAM" id="MobiDB-lite"/>
    </source>
</evidence>
<keyword evidence="4" id="KW-1185">Reference proteome</keyword>
<dbReference type="Proteomes" id="UP001205105">
    <property type="component" value="Unassembled WGS sequence"/>
</dbReference>
<dbReference type="EMBL" id="JADXDR010000026">
    <property type="protein sequence ID" value="KAI7844609.1"/>
    <property type="molecule type" value="Genomic_DNA"/>
</dbReference>
<gene>
    <name evidence="3" type="ORF">COHA_001849</name>
</gene>
<organism evidence="3 4">
    <name type="scientific">Chlorella ohadii</name>
    <dbReference type="NCBI Taxonomy" id="2649997"/>
    <lineage>
        <taxon>Eukaryota</taxon>
        <taxon>Viridiplantae</taxon>
        <taxon>Chlorophyta</taxon>
        <taxon>core chlorophytes</taxon>
        <taxon>Trebouxiophyceae</taxon>
        <taxon>Chlorellales</taxon>
        <taxon>Chlorellaceae</taxon>
        <taxon>Chlorella clade</taxon>
        <taxon>Chlorella</taxon>
    </lineage>
</organism>
<keyword evidence="1" id="KW-0175">Coiled coil</keyword>
<sequence length="1222" mass="132048">MAATMWPAAGGGSAEAFADSGDEEEFPPYCEQPPPSQMPGYGGFLQSQFQQDGGSPAAGDDHAGPGLSQLPAGGGSHEEQGSEGEDGEEDAGVSQEGGSGLEAAAQRAQRGASPGERRGEHSTGLTPGLTQLPAWAFGRPASPAPLGSLLAGRECLAVLPDTPAQLTFSVHALLNVRGDPATRPPLPDGQLPPDQDSSQFTGIIDDLFQSQPPPQVPTDMLFSMAADAGEGYYLFRSAAQAQVDKLWALAQQLAGRLADATAALEQQRAEEQERAGLPAPEAEAVVELRDALLEVKQQLEAARAEKEQLLTATQQQLKHAGKAAAEREAELLQQLEQACEEAAEREAELQQELQHAQQQAEGEGAECRQLRQQLADLQRTRQQELAEADEQQEAAAAEQQRLRNEARRWEARCQAVQQQAAAAGGEQMAAERDAAVTKCRQLQQELAVALRRAADLQEQNAGLQAASAAVLAQVEEVAATAEAHAQEAQPAACVGCMPSSAVPTPEPQVAWRQLSRGEEQELKLLLTDTNYQHAKLGAAFRPLQALRSPKFWQGAAERLQAPEELVQQEGARLLAEVAMAGQRTVEAALREARRSQRTALRQARRMKAVVEGVRREAAERQAAAEQGAGGAARCGKRKQEPQGGYDLWELLVDLSQLEEELLEAQNELDQEREASSCKAWQLLEEEAAQRDAVCQRVRQLEAQLEESWELVHQLREQAQLWCLEAQPAAKRARCTAAEPAGGLVLAASDGWEGPPADSEAGEGATWRTAQKQAAEQRHLADQAPESLAKPVANTTSQLQPAARSVGQEAEPAAAAAQLHHDGQPDSASMPAGGSEWAPAAAPSSTHIQPLLQQGQPAGWQDFMTPQLIAEHRAFAPLMAQALFNDFVKSQQGSRGGARPNGGSKKRRRKAAQQSTHYSQERGSPALQQPVERRQPAREALPLLSPAGGPRRAWVRCLRTAPSGGGAALTRLPPGLLQLAGPMPLNFHRLALVDRSVEEVLTEKRGYVYNEGEGSVEFDVGAYEEVDDTHIRLTFVHPPITVADINKPPQRDEDDTIATRMEEWSGLPYPSDLLSEYRVASASPSCLCLRRKGQQDVSVVMLEFRPRALMDDYIPLSKEAADFLLRFRADPPADPPAVEPLRLVYTAWNDEWPQAEFATNAFAPEVHLYPDGSCGLCNLEHLARNTMIATSFDGDEIPGWLAIRVHSPGVFVGRDYSGQPVSL</sequence>